<dbReference type="Proteomes" id="UP000275408">
    <property type="component" value="Unassembled WGS sequence"/>
</dbReference>
<dbReference type="AlphaFoldDB" id="A0A3M6TJ47"/>
<evidence type="ECO:0000313" key="2">
    <source>
        <dbReference type="EMBL" id="RMX41351.1"/>
    </source>
</evidence>
<organism evidence="2 3">
    <name type="scientific">Pocillopora damicornis</name>
    <name type="common">Cauliflower coral</name>
    <name type="synonym">Millepora damicornis</name>
    <dbReference type="NCBI Taxonomy" id="46731"/>
    <lineage>
        <taxon>Eukaryota</taxon>
        <taxon>Metazoa</taxon>
        <taxon>Cnidaria</taxon>
        <taxon>Anthozoa</taxon>
        <taxon>Hexacorallia</taxon>
        <taxon>Scleractinia</taxon>
        <taxon>Astrocoeniina</taxon>
        <taxon>Pocilloporidae</taxon>
        <taxon>Pocillopora</taxon>
    </lineage>
</organism>
<sequence>MKVIYLNCGMKVILALRGSLSFTQSFLLLTDLPSMLTLLEEDYQLEYSESYTGDVHGESTIEGYQYCIGLKRAFELLVFILTVGCTAVGTSYCADNGHLKVFDSHARDVYGKSRARGTCVLLDISSTDNLVHHFQSLFGATDLEVLKRSGQHKCYKDQCFAVVLYSISCYSIISPCSYWNSNTLDAIIENGSQLNNTMQRKHCLTSLTLPNSVTNFGTDINAHVNEVSHGEIRTTLGKQVFKLPYSLYLSKKYKSKAIVFALLIYEDGHSPAMKHTNHIRGVNDLVQEINNIIQNKQECQTMEYNIQLICCSCKITEIKRKRIRRKHRKKHDSMEPVAKKRFLENIKRKYSTIDARKKKELFSHPNEKLVKARSVELILYSENRVTKIPVLYEITNEPYVSSNYENAGKTVTVDLTTSYDAETNTSLAEKIKNVCEHNFEGGANNSELGKDTDRSNLNSKYDNSDLVVQSMYIMIVLVLCVNAMAINVIMNQAEYQKLENCSYLRTRLSKNVPKSSKVHDLIKNNATRKKSTHKTRVRFEQKIRRKPILDKETLNFQ</sequence>
<keyword evidence="3" id="KW-1185">Reference proteome</keyword>
<evidence type="ECO:0000256" key="1">
    <source>
        <dbReference type="SAM" id="Phobius"/>
    </source>
</evidence>
<proteinExistence type="predicted"/>
<dbReference type="Gene3D" id="3.90.70.120">
    <property type="match status" value="1"/>
</dbReference>
<keyword evidence="1" id="KW-0472">Membrane</keyword>
<name>A0A3M6TJ47_POCDA</name>
<evidence type="ECO:0000313" key="3">
    <source>
        <dbReference type="Proteomes" id="UP000275408"/>
    </source>
</evidence>
<feature type="transmembrane region" description="Helical" evidence="1">
    <location>
        <begin position="471"/>
        <end position="490"/>
    </location>
</feature>
<reference evidence="2 3" key="1">
    <citation type="journal article" date="2018" name="Sci. Rep.">
        <title>Comparative analysis of the Pocillopora damicornis genome highlights role of immune system in coral evolution.</title>
        <authorList>
            <person name="Cunning R."/>
            <person name="Bay R.A."/>
            <person name="Gillette P."/>
            <person name="Baker A.C."/>
            <person name="Traylor-Knowles N."/>
        </authorList>
    </citation>
    <scope>NUCLEOTIDE SEQUENCE [LARGE SCALE GENOMIC DNA]</scope>
    <source>
        <strain evidence="2">RSMAS</strain>
        <tissue evidence="2">Whole animal</tissue>
    </source>
</reference>
<dbReference type="EMBL" id="RCHS01003501">
    <property type="protein sequence ID" value="RMX41351.1"/>
    <property type="molecule type" value="Genomic_DNA"/>
</dbReference>
<gene>
    <name evidence="2" type="ORF">pdam_00012796</name>
</gene>
<protein>
    <submittedName>
        <fullName evidence="2">Uncharacterized protein</fullName>
    </submittedName>
</protein>
<keyword evidence="1" id="KW-0812">Transmembrane</keyword>
<accession>A0A3M6TJ47</accession>
<keyword evidence="1" id="KW-1133">Transmembrane helix</keyword>
<comment type="caution">
    <text evidence="2">The sequence shown here is derived from an EMBL/GenBank/DDBJ whole genome shotgun (WGS) entry which is preliminary data.</text>
</comment>